<dbReference type="AlphaFoldDB" id="A0A290Z1X8"/>
<name>A0A290Z1X8_9PSEU</name>
<keyword evidence="2" id="KW-1185">Reference proteome</keyword>
<reference evidence="1" key="1">
    <citation type="submission" date="2017-09" db="EMBL/GenBank/DDBJ databases">
        <title>Complete Genome Sequence of ansamitocin-producing Bacterium Actinosynnema pretiosum X47.</title>
        <authorList>
            <person name="Cao G."/>
            <person name="Zong G."/>
            <person name="Zhong C."/>
            <person name="Fu J."/>
        </authorList>
    </citation>
    <scope>NUCLEOTIDE SEQUENCE [LARGE SCALE GENOMIC DNA]</scope>
    <source>
        <strain evidence="1">X47</strain>
    </source>
</reference>
<dbReference type="Proteomes" id="UP000218505">
    <property type="component" value="Chromosome"/>
</dbReference>
<dbReference type="RefSeq" id="WP_096491948.1">
    <property type="nucleotide sequence ID" value="NZ_CP023445.1"/>
</dbReference>
<evidence type="ECO:0000313" key="1">
    <source>
        <dbReference type="EMBL" id="ATE52975.1"/>
    </source>
</evidence>
<organism evidence="1 2">
    <name type="scientific">Actinosynnema pretiosum</name>
    <dbReference type="NCBI Taxonomy" id="42197"/>
    <lineage>
        <taxon>Bacteria</taxon>
        <taxon>Bacillati</taxon>
        <taxon>Actinomycetota</taxon>
        <taxon>Actinomycetes</taxon>
        <taxon>Pseudonocardiales</taxon>
        <taxon>Pseudonocardiaceae</taxon>
        <taxon>Actinosynnema</taxon>
    </lineage>
</organism>
<sequence length="418" mass="42252">MRLIRLGNQPSRVGADVRAALSAWGPGGSVLGGFALLGAQPPDCPRPLDAVVVLPRGVLVVVGVDLPEPALKLEAPLSGQWKTDGWPLSHPAGATSPAQEALEAAQAVARRIQDMRGEPLPVTTVVAVGPYVGQVVQPSADLHKGVRVLHPKPTTLLAAARELATSDRPCSAEHAAKLIAVLAPVGTPPQRSAMLAEGFTDASEDLASASTVLLPKVRPQAEPARPRWLPQAAAGVGLLALVGVLTAVASSGDDSQAAGPSTTASAQAGPTAVVVDGRSFAPRGRDGGAGCAEHAFGDVQAWLEANGCRELARAQYSTEVDGRAAAVALAEVTASTAEGAAALREVAARVGSGGIVPLVGERGAWEGGPASFDNSAISSVARRDRVLVAQAVWADGVSAADDPALVALAEQALGLPAR</sequence>
<gene>
    <name evidence="1" type="ORF">CNX65_06515</name>
</gene>
<dbReference type="KEGG" id="apre:CNX65_06515"/>
<accession>A0A290Z1X8</accession>
<evidence type="ECO:0000313" key="2">
    <source>
        <dbReference type="Proteomes" id="UP000218505"/>
    </source>
</evidence>
<dbReference type="EMBL" id="CP023445">
    <property type="protein sequence ID" value="ATE52975.1"/>
    <property type="molecule type" value="Genomic_DNA"/>
</dbReference>
<protein>
    <submittedName>
        <fullName evidence="1">Uncharacterized protein</fullName>
    </submittedName>
</protein>
<proteinExistence type="predicted"/>